<evidence type="ECO:0000313" key="1">
    <source>
        <dbReference type="EMBL" id="MBK9985225.1"/>
    </source>
</evidence>
<protein>
    <submittedName>
        <fullName evidence="1">Uncharacterized protein</fullName>
    </submittedName>
</protein>
<organism evidence="1 2">
    <name type="scientific">Candidatus Opimibacter skivensis</name>
    <dbReference type="NCBI Taxonomy" id="2982028"/>
    <lineage>
        <taxon>Bacteria</taxon>
        <taxon>Pseudomonadati</taxon>
        <taxon>Bacteroidota</taxon>
        <taxon>Saprospiria</taxon>
        <taxon>Saprospirales</taxon>
        <taxon>Saprospiraceae</taxon>
        <taxon>Candidatus Opimibacter</taxon>
    </lineage>
</organism>
<comment type="caution">
    <text evidence="1">The sequence shown here is derived from an EMBL/GenBank/DDBJ whole genome shotgun (WGS) entry which is preliminary data.</text>
</comment>
<dbReference type="EMBL" id="JADKGY010000034">
    <property type="protein sequence ID" value="MBK9985225.1"/>
    <property type="molecule type" value="Genomic_DNA"/>
</dbReference>
<dbReference type="Proteomes" id="UP000808337">
    <property type="component" value="Unassembled WGS sequence"/>
</dbReference>
<dbReference type="AlphaFoldDB" id="A0A9D7XRK1"/>
<name>A0A9D7XRK1_9BACT</name>
<accession>A0A9D7XRK1</accession>
<evidence type="ECO:0000313" key="2">
    <source>
        <dbReference type="Proteomes" id="UP000808337"/>
    </source>
</evidence>
<proteinExistence type="predicted"/>
<gene>
    <name evidence="1" type="ORF">IPP15_23235</name>
</gene>
<reference evidence="1 2" key="1">
    <citation type="submission" date="2020-10" db="EMBL/GenBank/DDBJ databases">
        <title>Connecting structure to function with the recovery of over 1000 high-quality activated sludge metagenome-assembled genomes encoding full-length rRNA genes using long-read sequencing.</title>
        <authorList>
            <person name="Singleton C.M."/>
            <person name="Petriglieri F."/>
            <person name="Kristensen J.M."/>
            <person name="Kirkegaard R.H."/>
            <person name="Michaelsen T.Y."/>
            <person name="Andersen M.H."/>
            <person name="Karst S.M."/>
            <person name="Dueholm M.S."/>
            <person name="Nielsen P.H."/>
            <person name="Albertsen M."/>
        </authorList>
    </citation>
    <scope>NUCLEOTIDE SEQUENCE [LARGE SCALE GENOMIC DNA]</scope>
    <source>
        <strain evidence="1">Ribe_18-Q3-R11-54_MAXAC.273</strain>
    </source>
</reference>
<sequence length="84" mass="9667">MVLKYMDGMWYSFQIHMINRRHGRCSTSMGQRRLGTIAGSAAILKDDHYLYAFGAVEPTTHEVYLLRWDINEAYAEILQILNGG</sequence>